<dbReference type="Proteomes" id="UP000299102">
    <property type="component" value="Unassembled WGS sequence"/>
</dbReference>
<sequence length="99" mass="11299">MFNAYVAFTFVVDFVVIVAEALTNGSRRRASCGHVATRSVILKHGSNLGCWRFHMMYLDLLFVVDYSEKEISRILVGIAVVRRIGREVGKETKSWSRME</sequence>
<proteinExistence type="predicted"/>
<evidence type="ECO:0000256" key="1">
    <source>
        <dbReference type="SAM" id="Phobius"/>
    </source>
</evidence>
<dbReference type="EMBL" id="BGZK01000007">
    <property type="protein sequence ID" value="GBP00907.1"/>
    <property type="molecule type" value="Genomic_DNA"/>
</dbReference>
<accession>A0A4C1SHQ0</accession>
<keyword evidence="1" id="KW-0472">Membrane</keyword>
<reference evidence="2 3" key="1">
    <citation type="journal article" date="2019" name="Commun. Biol.">
        <title>The bagworm genome reveals a unique fibroin gene that provides high tensile strength.</title>
        <authorList>
            <person name="Kono N."/>
            <person name="Nakamura H."/>
            <person name="Ohtoshi R."/>
            <person name="Tomita M."/>
            <person name="Numata K."/>
            <person name="Arakawa K."/>
        </authorList>
    </citation>
    <scope>NUCLEOTIDE SEQUENCE [LARGE SCALE GENOMIC DNA]</scope>
</reference>
<feature type="transmembrane region" description="Helical" evidence="1">
    <location>
        <begin position="6"/>
        <end position="23"/>
    </location>
</feature>
<comment type="caution">
    <text evidence="2">The sequence shown here is derived from an EMBL/GenBank/DDBJ whole genome shotgun (WGS) entry which is preliminary data.</text>
</comment>
<evidence type="ECO:0000313" key="3">
    <source>
        <dbReference type="Proteomes" id="UP000299102"/>
    </source>
</evidence>
<keyword evidence="1" id="KW-1133">Transmembrane helix</keyword>
<keyword evidence="3" id="KW-1185">Reference proteome</keyword>
<evidence type="ECO:0000313" key="2">
    <source>
        <dbReference type="EMBL" id="GBP00907.1"/>
    </source>
</evidence>
<name>A0A4C1SHQ0_EUMVA</name>
<organism evidence="2 3">
    <name type="scientific">Eumeta variegata</name>
    <name type="common">Bagworm moth</name>
    <name type="synonym">Eumeta japonica</name>
    <dbReference type="NCBI Taxonomy" id="151549"/>
    <lineage>
        <taxon>Eukaryota</taxon>
        <taxon>Metazoa</taxon>
        <taxon>Ecdysozoa</taxon>
        <taxon>Arthropoda</taxon>
        <taxon>Hexapoda</taxon>
        <taxon>Insecta</taxon>
        <taxon>Pterygota</taxon>
        <taxon>Neoptera</taxon>
        <taxon>Endopterygota</taxon>
        <taxon>Lepidoptera</taxon>
        <taxon>Glossata</taxon>
        <taxon>Ditrysia</taxon>
        <taxon>Tineoidea</taxon>
        <taxon>Psychidae</taxon>
        <taxon>Oiketicinae</taxon>
        <taxon>Eumeta</taxon>
    </lineage>
</organism>
<gene>
    <name evidence="2" type="ORF">EVAR_2233_1</name>
</gene>
<keyword evidence="1" id="KW-0812">Transmembrane</keyword>
<dbReference type="AlphaFoldDB" id="A0A4C1SHQ0"/>
<protein>
    <submittedName>
        <fullName evidence="2">Uncharacterized protein</fullName>
    </submittedName>
</protein>